<dbReference type="Gene3D" id="3.40.50.2300">
    <property type="match status" value="2"/>
</dbReference>
<evidence type="ECO:0000256" key="2">
    <source>
        <dbReference type="ARBA" id="ARBA00023125"/>
    </source>
</evidence>
<evidence type="ECO:0000256" key="3">
    <source>
        <dbReference type="ARBA" id="ARBA00023163"/>
    </source>
</evidence>
<dbReference type="PROSITE" id="PS50932">
    <property type="entry name" value="HTH_LACI_2"/>
    <property type="match status" value="1"/>
</dbReference>
<dbReference type="InterPro" id="IPR000843">
    <property type="entry name" value="HTH_LacI"/>
</dbReference>
<feature type="domain" description="HTH lacI-type" evidence="4">
    <location>
        <begin position="6"/>
        <end position="60"/>
    </location>
</feature>
<dbReference type="InterPro" id="IPR010982">
    <property type="entry name" value="Lambda_DNA-bd_dom_sf"/>
</dbReference>
<gene>
    <name evidence="5" type="ORF">ACFFGY_03055</name>
</gene>
<accession>A0ABV6JP32</accession>
<comment type="caution">
    <text evidence="5">The sequence shown here is derived from an EMBL/GenBank/DDBJ whole genome shotgun (WGS) entry which is preliminary data.</text>
</comment>
<evidence type="ECO:0000313" key="6">
    <source>
        <dbReference type="Proteomes" id="UP001589865"/>
    </source>
</evidence>
<keyword evidence="3" id="KW-0804">Transcription</keyword>
<keyword evidence="2" id="KW-0238">DNA-binding</keyword>
<dbReference type="PANTHER" id="PTHR30146:SF155">
    <property type="entry name" value="ALANINE RACEMASE"/>
    <property type="match status" value="1"/>
</dbReference>
<dbReference type="SUPFAM" id="SSF53822">
    <property type="entry name" value="Periplasmic binding protein-like I"/>
    <property type="match status" value="1"/>
</dbReference>
<dbReference type="Pfam" id="PF13377">
    <property type="entry name" value="Peripla_BP_3"/>
    <property type="match status" value="1"/>
</dbReference>
<dbReference type="CDD" id="cd20010">
    <property type="entry name" value="PBP1_AglR-like"/>
    <property type="match status" value="1"/>
</dbReference>
<keyword evidence="1" id="KW-0805">Transcription regulation</keyword>
<evidence type="ECO:0000259" key="4">
    <source>
        <dbReference type="PROSITE" id="PS50932"/>
    </source>
</evidence>
<evidence type="ECO:0000313" key="5">
    <source>
        <dbReference type="EMBL" id="MFC0407210.1"/>
    </source>
</evidence>
<evidence type="ECO:0000256" key="1">
    <source>
        <dbReference type="ARBA" id="ARBA00023015"/>
    </source>
</evidence>
<keyword evidence="6" id="KW-1185">Reference proteome</keyword>
<reference evidence="5 6" key="1">
    <citation type="submission" date="2024-09" db="EMBL/GenBank/DDBJ databases">
        <authorList>
            <person name="Sun Q."/>
            <person name="Mori K."/>
        </authorList>
    </citation>
    <scope>NUCLEOTIDE SEQUENCE [LARGE SCALE GENOMIC DNA]</scope>
    <source>
        <strain evidence="5 6">TBRC 5777</strain>
    </source>
</reference>
<dbReference type="PANTHER" id="PTHR30146">
    <property type="entry name" value="LACI-RELATED TRANSCRIPTIONAL REPRESSOR"/>
    <property type="match status" value="1"/>
</dbReference>
<dbReference type="SMART" id="SM00354">
    <property type="entry name" value="HTH_LACI"/>
    <property type="match status" value="1"/>
</dbReference>
<organism evidence="5 6">
    <name type="scientific">Roseomonas elaeocarpi</name>
    <dbReference type="NCBI Taxonomy" id="907779"/>
    <lineage>
        <taxon>Bacteria</taxon>
        <taxon>Pseudomonadati</taxon>
        <taxon>Pseudomonadota</taxon>
        <taxon>Alphaproteobacteria</taxon>
        <taxon>Acetobacterales</taxon>
        <taxon>Roseomonadaceae</taxon>
        <taxon>Roseomonas</taxon>
    </lineage>
</organism>
<dbReference type="RefSeq" id="WP_377042903.1">
    <property type="nucleotide sequence ID" value="NZ_JBHLUN010000002.1"/>
</dbReference>
<dbReference type="InterPro" id="IPR028082">
    <property type="entry name" value="Peripla_BP_I"/>
</dbReference>
<dbReference type="Proteomes" id="UP001589865">
    <property type="component" value="Unassembled WGS sequence"/>
</dbReference>
<dbReference type="Pfam" id="PF00356">
    <property type="entry name" value="LacI"/>
    <property type="match status" value="1"/>
</dbReference>
<protein>
    <submittedName>
        <fullName evidence="5">Substrate-binding domain-containing protein</fullName>
    </submittedName>
</protein>
<sequence>MGRQGIGIRDLARHLGLAVSTVSRAMNDRGDVSAATRKLVRDAALTLGYVPDQSGRSLRQGTTNTIALTMRTDISRTAAGETFFLALCGGLQPVLAAHDLDLVILPCGSVEEQERSLRRAVERRLADGFIISDTQRHDSRIDFLIERGVPFVALGRSLSGGAHAWLDLDFAGVATQAVEHLAMLGHRRIALGTTLRDVNHGHVFLEAYQAALRHHGLPDDPALVLRVADTLEGSRDLADMLLAMPKPATAVILIQETMAIGLYERLGQAGLRPGRDLAVIGFRENQVVAHLDPALTCFRFSLREYGARLGEIMVGRIKAADPSRPPVQELWPMTLRPGGSDMRFDVEASVPHLRRDAAG</sequence>
<dbReference type="Gene3D" id="1.10.260.40">
    <property type="entry name" value="lambda repressor-like DNA-binding domains"/>
    <property type="match status" value="1"/>
</dbReference>
<dbReference type="InterPro" id="IPR046335">
    <property type="entry name" value="LacI/GalR-like_sensor"/>
</dbReference>
<dbReference type="SUPFAM" id="SSF47413">
    <property type="entry name" value="lambda repressor-like DNA-binding domains"/>
    <property type="match status" value="1"/>
</dbReference>
<name>A0ABV6JP32_9PROT</name>
<proteinExistence type="predicted"/>
<dbReference type="EMBL" id="JBHLUN010000002">
    <property type="protein sequence ID" value="MFC0407210.1"/>
    <property type="molecule type" value="Genomic_DNA"/>
</dbReference>
<dbReference type="CDD" id="cd01392">
    <property type="entry name" value="HTH_LacI"/>
    <property type="match status" value="1"/>
</dbReference>